<reference evidence="2 3" key="1">
    <citation type="submission" date="2022-05" db="EMBL/GenBank/DDBJ databases">
        <title>Treponema leporis L2 test.</title>
        <authorList>
            <person name="Cejkova D."/>
        </authorList>
    </citation>
    <scope>NUCLEOTIDE SEQUENCE [LARGE SCALE GENOMIC DNA]</scope>
    <source>
        <strain evidence="2 3">L2</strain>
    </source>
</reference>
<evidence type="ECO:0000313" key="3">
    <source>
        <dbReference type="Proteomes" id="UP001321460"/>
    </source>
</evidence>
<protein>
    <submittedName>
        <fullName evidence="2">Uncharacterized protein</fullName>
    </submittedName>
</protein>
<keyword evidence="3" id="KW-1185">Reference proteome</keyword>
<feature type="region of interest" description="Disordered" evidence="1">
    <location>
        <begin position="20"/>
        <end position="44"/>
    </location>
</feature>
<sequence>MAGSVAHVCGERKERACSRSHRVRNAPARAGARRGAKQGCATAG</sequence>
<name>A0ABY9E207_9SPIR</name>
<dbReference type="EMBL" id="CP097901">
    <property type="protein sequence ID" value="WKC72416.1"/>
    <property type="molecule type" value="Genomic_DNA"/>
</dbReference>
<organism evidence="2 3">
    <name type="scientific">Treponema paraluiscuniculi</name>
    <dbReference type="NCBI Taxonomy" id="53435"/>
    <lineage>
        <taxon>Bacteria</taxon>
        <taxon>Pseudomonadati</taxon>
        <taxon>Spirochaetota</taxon>
        <taxon>Spirochaetia</taxon>
        <taxon>Spirochaetales</taxon>
        <taxon>Treponemataceae</taxon>
        <taxon>Treponema</taxon>
    </lineage>
</organism>
<evidence type="ECO:0000256" key="1">
    <source>
        <dbReference type="SAM" id="MobiDB-lite"/>
    </source>
</evidence>
<dbReference type="Proteomes" id="UP001321460">
    <property type="component" value="Chromosome"/>
</dbReference>
<proteinExistence type="predicted"/>
<accession>A0ABY9E207</accession>
<gene>
    <name evidence="2" type="ORF">TPLL2_0548a</name>
</gene>
<evidence type="ECO:0000313" key="2">
    <source>
        <dbReference type="EMBL" id="WKC72416.1"/>
    </source>
</evidence>